<keyword evidence="2" id="KW-1185">Reference proteome</keyword>
<dbReference type="AlphaFoldDB" id="T0T6E0"/>
<accession>T0T6E0</accession>
<dbReference type="Proteomes" id="UP000001744">
    <property type="component" value="Unassembled WGS sequence"/>
</dbReference>
<organism evidence="1 2">
    <name type="scientific">Schizosaccharomyces japonicus (strain yFS275 / FY16936)</name>
    <name type="common">Fission yeast</name>
    <dbReference type="NCBI Taxonomy" id="402676"/>
    <lineage>
        <taxon>Eukaryota</taxon>
        <taxon>Fungi</taxon>
        <taxon>Dikarya</taxon>
        <taxon>Ascomycota</taxon>
        <taxon>Taphrinomycotina</taxon>
        <taxon>Schizosaccharomycetes</taxon>
        <taxon>Schizosaccharomycetales</taxon>
        <taxon>Schizosaccharomycetaceae</taxon>
        <taxon>Schizosaccharomyces</taxon>
    </lineage>
</organism>
<evidence type="ECO:0000313" key="1">
    <source>
        <dbReference type="EMBL" id="EQC52999.1"/>
    </source>
</evidence>
<dbReference type="EMBL" id="KE651168">
    <property type="protein sequence ID" value="EQC52999.1"/>
    <property type="molecule type" value="Genomic_DNA"/>
</dbReference>
<evidence type="ECO:0000313" key="2">
    <source>
        <dbReference type="Proteomes" id="UP000001744"/>
    </source>
</evidence>
<dbReference type="JaponicusDB" id="SJAG_05840"/>
<protein>
    <submittedName>
        <fullName evidence="1">Uncharacterized protein</fullName>
    </submittedName>
</protein>
<reference evidence="1 2" key="1">
    <citation type="journal article" date="2011" name="Science">
        <title>Comparative functional genomics of the fission yeasts.</title>
        <authorList>
            <person name="Rhind N."/>
            <person name="Chen Z."/>
            <person name="Yassour M."/>
            <person name="Thompson D.A."/>
            <person name="Haas B.J."/>
            <person name="Habib N."/>
            <person name="Wapinski I."/>
            <person name="Roy S."/>
            <person name="Lin M.F."/>
            <person name="Heiman D.I."/>
            <person name="Young S.K."/>
            <person name="Furuya K."/>
            <person name="Guo Y."/>
            <person name="Pidoux A."/>
            <person name="Chen H.M."/>
            <person name="Robbertse B."/>
            <person name="Goldberg J.M."/>
            <person name="Aoki K."/>
            <person name="Bayne E.H."/>
            <person name="Berlin A.M."/>
            <person name="Desjardins C.A."/>
            <person name="Dobbs E."/>
            <person name="Dukaj L."/>
            <person name="Fan L."/>
            <person name="FitzGerald M.G."/>
            <person name="French C."/>
            <person name="Gujja S."/>
            <person name="Hansen K."/>
            <person name="Keifenheim D."/>
            <person name="Levin J.Z."/>
            <person name="Mosher R.A."/>
            <person name="Mueller C.A."/>
            <person name="Pfiffner J."/>
            <person name="Priest M."/>
            <person name="Russ C."/>
            <person name="Smialowska A."/>
            <person name="Swoboda P."/>
            <person name="Sykes S.M."/>
            <person name="Vaughn M."/>
            <person name="Vengrova S."/>
            <person name="Yoder R."/>
            <person name="Zeng Q."/>
            <person name="Allshire R."/>
            <person name="Baulcombe D."/>
            <person name="Birren B.W."/>
            <person name="Brown W."/>
            <person name="Ekwall K."/>
            <person name="Kellis M."/>
            <person name="Leatherwood J."/>
            <person name="Levin H."/>
            <person name="Margalit H."/>
            <person name="Martienssen R."/>
            <person name="Nieduszynski C.A."/>
            <person name="Spatafora J.W."/>
            <person name="Friedman N."/>
            <person name="Dalgaard J.Z."/>
            <person name="Baumann P."/>
            <person name="Niki H."/>
            <person name="Regev A."/>
            <person name="Nusbaum C."/>
        </authorList>
    </citation>
    <scope>NUCLEOTIDE SEQUENCE [LARGE SCALE GENOMIC DNA]</scope>
    <source>
        <strain evidence="2">yFS275 / FY16936</strain>
    </source>
</reference>
<dbReference type="GeneID" id="22831095"/>
<dbReference type="RefSeq" id="XP_011049057.1">
    <property type="nucleotide sequence ID" value="XM_011050755.1"/>
</dbReference>
<proteinExistence type="predicted"/>
<name>T0T6E0_SCHJY</name>
<dbReference type="HOGENOM" id="CLU_2655855_0_0_1"/>
<gene>
    <name evidence="1" type="ORF">SJAG_05840</name>
</gene>
<dbReference type="VEuPathDB" id="FungiDB:SJAG_05840"/>
<sequence length="76" mass="8925">MINNSNVHKNHIEYIRVLSLKNCTKCKIFVIYYGISKVHFSSGKNIDELVFDNLVKHNTQTVHFYYGYHDSVITMT</sequence>